<dbReference type="InterPro" id="IPR056966">
    <property type="entry name" value="Fn3_Dep-1_5th"/>
</dbReference>
<sequence length="1338" mass="148718">MVITSKVLTLAFAIVLHGADSQAVQDAQSDRSTAEDELDKSQFVVKKDTRLPHSQLTVELPRHHPSYDQFIAKVVDISTGIDPSIRDVNRTFLESTDGTGMIRIHTLHPGHKYSVAVIGRQGESSSLIKEEAVTMDPRTPHFSTENIEITMNNMTLKAEKPEKNVQDSFLVEYRQLEPEQRYPVLEVLDIPEERKLEVYLGNLNPGRDYHVQVIAVKSGLKSKPWSTTLSTMPSAVSTLTVSENDTTCLTVEWDLPSSSGADSFILRYAQLHIGAKNTVTLSEKDRSIHLCNGISPGTVYTISLAAKKRNIVSEEKSVTYAVRPLMPVGFKVFPDITKGKYRLTAELSAESKYDGCHVTVVSETLEKVEADGELSDDSENKSCSVLLSLIPGERFEFTISTISNNVSSSKLHRSVVLSPAFDMSGFGLHLQESKNGIELTWPQSDVFMSRMKDIWNKVVGLESKLEMRLIPTNAVGNGNRLSGDPFHATPLVFGALTKGSCYKIQIFTVTKSGIVSETRFNEHFRLSAPPVNVSVHGITRTSATLHSSFISAEEADGECFLNVVVLDMHSHVVLDKTLRTRSKSLPSIELNGLRPFHKYTVNSKVTCPSGPADCLPASRSMRQLTFSTMQDRPGPVLSLTVRPLNPYSVQLSWLPPALPNGILTHYIVDVQPETDSTTPRSLNVGVGTDRADHFVETVIDGLSGGERYNFVVRAVTEAGSGDLPANPPDPVLMPIMAPPRTNLVPSVAMESITSHSLTVKYSSAMFNPKHGKISKYALLVAEVTEDGQVSETWMNSENVTYTWMQVQRFDVWPLYTAVVDESSPSSQSSGIHSQSVGVDQTCEDLPADTVCNGPLKSGTNYKFKLRLFTAPNLFSDTNFSDVVSTDPSPRGTTLKLAVLVLVVAVLFGVLGVLFTTYWNRSKKARAAYASSKESQWAALKMIMAERAADCLAKLGLDGSMHNGSLSAEPGHLQASFGHHRRCRSLRERTGVDHRLERLPSGPIHKTPLYTVMTGVNTNKSRPVKIEDFGEHVRMMAADSDFRFSEEYEILRNVGCGQSYNAAELPTNKPKNRFTNILPYDHSRVRLTQISDQEGADYVNANYIPGFSSRREFIAAQGPLPTTRDSFWQMAWEQGCPAIIALTKCVEKGRDKCHQYWPDNEHSSVVYADIEVTVLSESPFDDFIVRELRMKKLHESTPPRIIRHFHYMAWPDFGVPDHPEGIIRFALKYRSRIPHSSQNRPTIVHCSAGVGRSGTFIAIDRLLQTIQIDRPIDVFGIVHEMRLERCHMVQNEQQYIFIHHCILHAIETRATDRSNAATSGELHQNPVFEDDDTIAESDF</sequence>
<reference evidence="17 18" key="1">
    <citation type="submission" date="2023-08" db="EMBL/GenBank/DDBJ databases">
        <title>A Necator americanus chromosomal reference genome.</title>
        <authorList>
            <person name="Ilik V."/>
            <person name="Petrzelkova K.J."/>
            <person name="Pardy F."/>
            <person name="Fuh T."/>
            <person name="Niatou-Singa F.S."/>
            <person name="Gouil Q."/>
            <person name="Baker L."/>
            <person name="Ritchie M.E."/>
            <person name="Jex A.R."/>
            <person name="Gazzola D."/>
            <person name="Li H."/>
            <person name="Toshio Fujiwara R."/>
            <person name="Zhan B."/>
            <person name="Aroian R.V."/>
            <person name="Pafco B."/>
            <person name="Schwarz E.M."/>
        </authorList>
    </citation>
    <scope>NUCLEOTIDE SEQUENCE [LARGE SCALE GENOMIC DNA]</scope>
    <source>
        <strain evidence="17 18">Aroian</strain>
        <tissue evidence="17">Whole animal</tissue>
    </source>
</reference>
<keyword evidence="18" id="KW-1185">Reference proteome</keyword>
<dbReference type="InterPro" id="IPR056970">
    <property type="entry name" value="Fn3_Dep-1_4th"/>
</dbReference>
<dbReference type="Gene3D" id="2.60.40.10">
    <property type="entry name" value="Immunoglobulins"/>
    <property type="match status" value="3"/>
</dbReference>
<dbReference type="CDD" id="cd00063">
    <property type="entry name" value="FN3"/>
    <property type="match status" value="3"/>
</dbReference>
<dbReference type="PROSITE" id="PS50853">
    <property type="entry name" value="FN3"/>
    <property type="match status" value="2"/>
</dbReference>
<evidence type="ECO:0000256" key="12">
    <source>
        <dbReference type="SAM" id="Phobius"/>
    </source>
</evidence>
<keyword evidence="6" id="KW-0378">Hydrolase</keyword>
<evidence type="ECO:0000256" key="10">
    <source>
        <dbReference type="ARBA" id="ARBA00023180"/>
    </source>
</evidence>
<dbReference type="SUPFAM" id="SSF52799">
    <property type="entry name" value="(Phosphotyrosine protein) phosphatases II"/>
    <property type="match status" value="1"/>
</dbReference>
<organism evidence="17 18">
    <name type="scientific">Necator americanus</name>
    <name type="common">Human hookworm</name>
    <dbReference type="NCBI Taxonomy" id="51031"/>
    <lineage>
        <taxon>Eukaryota</taxon>
        <taxon>Metazoa</taxon>
        <taxon>Ecdysozoa</taxon>
        <taxon>Nematoda</taxon>
        <taxon>Chromadorea</taxon>
        <taxon>Rhabditida</taxon>
        <taxon>Rhabditina</taxon>
        <taxon>Rhabditomorpha</taxon>
        <taxon>Strongyloidea</taxon>
        <taxon>Ancylostomatidae</taxon>
        <taxon>Bunostominae</taxon>
        <taxon>Necator</taxon>
    </lineage>
</organism>
<keyword evidence="8 12" id="KW-1133">Transmembrane helix</keyword>
<feature type="chain" id="PRO_5047403350" description="protein-tyrosine-phosphatase" evidence="13">
    <location>
        <begin position="22"/>
        <end position="1338"/>
    </location>
</feature>
<dbReference type="Pfam" id="PF24943">
    <property type="entry name" value="Fn3_Dep-1_2nd"/>
    <property type="match status" value="1"/>
</dbReference>
<evidence type="ECO:0000256" key="4">
    <source>
        <dbReference type="ARBA" id="ARBA00022729"/>
    </source>
</evidence>
<feature type="region of interest" description="Disordered" evidence="11">
    <location>
        <begin position="1315"/>
        <end position="1338"/>
    </location>
</feature>
<evidence type="ECO:0000256" key="9">
    <source>
        <dbReference type="ARBA" id="ARBA00023136"/>
    </source>
</evidence>
<dbReference type="InterPro" id="IPR050713">
    <property type="entry name" value="RTP_Phos/Ushers"/>
</dbReference>
<protein>
    <recommendedName>
        <fullName evidence="2">protein-tyrosine-phosphatase</fullName>
        <ecNumber evidence="2">3.1.3.48</ecNumber>
    </recommendedName>
</protein>
<feature type="domain" description="Fibronectin type-III" evidence="16">
    <location>
        <begin position="136"/>
        <end position="235"/>
    </location>
</feature>
<dbReference type="InterPro" id="IPR000387">
    <property type="entry name" value="Tyr_Pase_dom"/>
</dbReference>
<evidence type="ECO:0000256" key="13">
    <source>
        <dbReference type="SAM" id="SignalP"/>
    </source>
</evidence>
<evidence type="ECO:0000313" key="17">
    <source>
        <dbReference type="EMBL" id="KAK6738855.1"/>
    </source>
</evidence>
<dbReference type="InterPro" id="IPR029021">
    <property type="entry name" value="Prot-tyrosine_phosphatase-like"/>
</dbReference>
<dbReference type="InterPro" id="IPR056967">
    <property type="entry name" value="Fn3_Dep-1_1st"/>
</dbReference>
<evidence type="ECO:0000259" key="15">
    <source>
        <dbReference type="PROSITE" id="PS50056"/>
    </source>
</evidence>
<dbReference type="SMART" id="SM00194">
    <property type="entry name" value="PTPc"/>
    <property type="match status" value="1"/>
</dbReference>
<evidence type="ECO:0000256" key="8">
    <source>
        <dbReference type="ARBA" id="ARBA00022989"/>
    </source>
</evidence>
<dbReference type="PROSITE" id="PS50055">
    <property type="entry name" value="TYR_PHOSPHATASE_PTP"/>
    <property type="match status" value="1"/>
</dbReference>
<keyword evidence="10" id="KW-0325">Glycoprotein</keyword>
<dbReference type="PRINTS" id="PR00700">
    <property type="entry name" value="PRTYPHPHTASE"/>
</dbReference>
<evidence type="ECO:0000256" key="2">
    <source>
        <dbReference type="ARBA" id="ARBA00013064"/>
    </source>
</evidence>
<keyword evidence="3 12" id="KW-0812">Transmembrane</keyword>
<dbReference type="PANTHER" id="PTHR46957:SF3">
    <property type="entry name" value="CYTOKINE RECEPTOR"/>
    <property type="match status" value="1"/>
</dbReference>
<evidence type="ECO:0000256" key="1">
    <source>
        <dbReference type="ARBA" id="ARBA00004479"/>
    </source>
</evidence>
<comment type="caution">
    <text evidence="17">The sequence shown here is derived from an EMBL/GenBank/DDBJ whole genome shotgun (WGS) entry which is preliminary data.</text>
</comment>
<dbReference type="Proteomes" id="UP001303046">
    <property type="component" value="Unassembled WGS sequence"/>
</dbReference>
<dbReference type="InterPro" id="IPR000242">
    <property type="entry name" value="PTP_cat"/>
</dbReference>
<keyword evidence="7" id="KW-0904">Protein phosphatase</keyword>
<dbReference type="Pfam" id="PF18861">
    <property type="entry name" value="PTP_tm"/>
    <property type="match status" value="1"/>
</dbReference>
<dbReference type="InterPro" id="IPR057482">
    <property type="entry name" value="Fn3_Dep-1_3rd"/>
</dbReference>
<evidence type="ECO:0000256" key="6">
    <source>
        <dbReference type="ARBA" id="ARBA00022801"/>
    </source>
</evidence>
<dbReference type="SUPFAM" id="SSF49265">
    <property type="entry name" value="Fibronectin type III"/>
    <property type="match status" value="3"/>
</dbReference>
<dbReference type="EMBL" id="JAVFWL010000002">
    <property type="protein sequence ID" value="KAK6738855.1"/>
    <property type="molecule type" value="Genomic_DNA"/>
</dbReference>
<name>A0ABR1CN41_NECAM</name>
<dbReference type="InterPro" id="IPR056969">
    <property type="entry name" value="Fn3_Dep-1_6th"/>
</dbReference>
<keyword evidence="5" id="KW-0677">Repeat</keyword>
<dbReference type="Pfam" id="PF00102">
    <property type="entry name" value="Y_phosphatase"/>
    <property type="match status" value="1"/>
</dbReference>
<dbReference type="InterPro" id="IPR036116">
    <property type="entry name" value="FN3_sf"/>
</dbReference>
<dbReference type="InterPro" id="IPR041201">
    <property type="entry name" value="PTPRJ_TM"/>
</dbReference>
<dbReference type="InterPro" id="IPR016130">
    <property type="entry name" value="Tyr_Pase_AS"/>
</dbReference>
<feature type="signal peptide" evidence="13">
    <location>
        <begin position="1"/>
        <end position="21"/>
    </location>
</feature>
<dbReference type="Pfam" id="PF25300">
    <property type="entry name" value="Fn3_Dep-1_3rd"/>
    <property type="match status" value="1"/>
</dbReference>
<dbReference type="SMART" id="SM00060">
    <property type="entry name" value="FN3"/>
    <property type="match status" value="5"/>
</dbReference>
<evidence type="ECO:0000259" key="16">
    <source>
        <dbReference type="PROSITE" id="PS50853"/>
    </source>
</evidence>
<evidence type="ECO:0000256" key="3">
    <source>
        <dbReference type="ARBA" id="ARBA00022692"/>
    </source>
</evidence>
<feature type="domain" description="Tyrosine specific protein phosphatases" evidence="15">
    <location>
        <begin position="1219"/>
        <end position="1295"/>
    </location>
</feature>
<dbReference type="InterPro" id="IPR056968">
    <property type="entry name" value="Fn3_Dep-1_2nd"/>
</dbReference>
<evidence type="ECO:0000256" key="5">
    <source>
        <dbReference type="ARBA" id="ARBA00022737"/>
    </source>
</evidence>
<evidence type="ECO:0000313" key="18">
    <source>
        <dbReference type="Proteomes" id="UP001303046"/>
    </source>
</evidence>
<dbReference type="Pfam" id="PF00041">
    <property type="entry name" value="fn3"/>
    <property type="match status" value="1"/>
</dbReference>
<proteinExistence type="predicted"/>
<keyword evidence="4 13" id="KW-0732">Signal</keyword>
<gene>
    <name evidence="17" type="primary">Necator_chrII.g8553</name>
    <name evidence="17" type="ORF">RB195_020758</name>
</gene>
<dbReference type="PANTHER" id="PTHR46957">
    <property type="entry name" value="CYTOKINE RECEPTOR"/>
    <property type="match status" value="1"/>
</dbReference>
<keyword evidence="9 12" id="KW-0472">Membrane</keyword>
<feature type="domain" description="Tyrosine-protein phosphatase" evidence="14">
    <location>
        <begin position="1043"/>
        <end position="1304"/>
    </location>
</feature>
<evidence type="ECO:0000259" key="14">
    <source>
        <dbReference type="PROSITE" id="PS50055"/>
    </source>
</evidence>
<evidence type="ECO:0000256" key="7">
    <source>
        <dbReference type="ARBA" id="ARBA00022912"/>
    </source>
</evidence>
<dbReference type="Pfam" id="PF24946">
    <property type="entry name" value="Fn3_Dep-1_4th"/>
    <property type="match status" value="1"/>
</dbReference>
<dbReference type="Pfam" id="PF24942">
    <property type="entry name" value="Fn3_Dep-1_1st"/>
    <property type="match status" value="1"/>
</dbReference>
<feature type="compositionally biased region" description="Acidic residues" evidence="11">
    <location>
        <begin position="1327"/>
        <end position="1338"/>
    </location>
</feature>
<accession>A0ABR1CN41</accession>
<comment type="subcellular location">
    <subcellularLocation>
        <location evidence="1">Membrane</location>
        <topology evidence="1">Single-pass type I membrane protein</topology>
    </subcellularLocation>
</comment>
<feature type="transmembrane region" description="Helical" evidence="12">
    <location>
        <begin position="896"/>
        <end position="918"/>
    </location>
</feature>
<dbReference type="InterPro" id="IPR003595">
    <property type="entry name" value="Tyr_Pase_cat"/>
</dbReference>
<dbReference type="Pfam" id="PF24950">
    <property type="entry name" value="Fn3_Dep-1_6th"/>
    <property type="match status" value="1"/>
</dbReference>
<dbReference type="PROSITE" id="PS50056">
    <property type="entry name" value="TYR_PHOSPHATASE_2"/>
    <property type="match status" value="1"/>
</dbReference>
<evidence type="ECO:0000256" key="11">
    <source>
        <dbReference type="SAM" id="MobiDB-lite"/>
    </source>
</evidence>
<dbReference type="InterPro" id="IPR003961">
    <property type="entry name" value="FN3_dom"/>
</dbReference>
<dbReference type="PROSITE" id="PS00383">
    <property type="entry name" value="TYR_PHOSPHATASE_1"/>
    <property type="match status" value="1"/>
</dbReference>
<dbReference type="SMART" id="SM00404">
    <property type="entry name" value="PTPc_motif"/>
    <property type="match status" value="1"/>
</dbReference>
<dbReference type="InterPro" id="IPR013783">
    <property type="entry name" value="Ig-like_fold"/>
</dbReference>
<dbReference type="Gene3D" id="3.90.190.10">
    <property type="entry name" value="Protein tyrosine phosphatase superfamily"/>
    <property type="match status" value="1"/>
</dbReference>
<dbReference type="Pfam" id="PF24940">
    <property type="entry name" value="Fn3_Dep-1_5th"/>
    <property type="match status" value="1"/>
</dbReference>
<feature type="domain" description="Fibronectin type-III" evidence="16">
    <location>
        <begin position="635"/>
        <end position="740"/>
    </location>
</feature>
<dbReference type="EC" id="3.1.3.48" evidence="2"/>